<keyword evidence="4" id="KW-1185">Reference proteome</keyword>
<reference evidence="3 4" key="1">
    <citation type="submission" date="2023-09" db="EMBL/GenBank/DDBJ databases">
        <authorList>
            <person name="Rey-Velasco X."/>
        </authorList>
    </citation>
    <scope>NUCLEOTIDE SEQUENCE [LARGE SCALE GENOMIC DNA]</scope>
    <source>
        <strain evidence="3 4">P117</strain>
    </source>
</reference>
<feature type="domain" description="Rhodanese" evidence="2">
    <location>
        <begin position="42"/>
        <end position="131"/>
    </location>
</feature>
<feature type="chain" id="PRO_5045803902" evidence="1">
    <location>
        <begin position="23"/>
        <end position="132"/>
    </location>
</feature>
<protein>
    <submittedName>
        <fullName evidence="3">Rhodanese-like domain-containing protein</fullName>
    </submittedName>
</protein>
<dbReference type="Proteomes" id="UP001253545">
    <property type="component" value="Unassembled WGS sequence"/>
</dbReference>
<dbReference type="PROSITE" id="PS50206">
    <property type="entry name" value="RHODANESE_3"/>
    <property type="match status" value="1"/>
</dbReference>
<comment type="caution">
    <text evidence="3">The sequence shown here is derived from an EMBL/GenBank/DDBJ whole genome shotgun (WGS) entry which is preliminary data.</text>
</comment>
<name>A0ABU2ZTN0_9ALTE</name>
<dbReference type="CDD" id="cd00158">
    <property type="entry name" value="RHOD"/>
    <property type="match status" value="1"/>
</dbReference>
<dbReference type="InterPro" id="IPR001307">
    <property type="entry name" value="Thiosulphate_STrfase_CS"/>
</dbReference>
<evidence type="ECO:0000259" key="2">
    <source>
        <dbReference type="PROSITE" id="PS50206"/>
    </source>
</evidence>
<evidence type="ECO:0000313" key="3">
    <source>
        <dbReference type="EMBL" id="MDT0596009.1"/>
    </source>
</evidence>
<evidence type="ECO:0000256" key="1">
    <source>
        <dbReference type="SAM" id="SignalP"/>
    </source>
</evidence>
<evidence type="ECO:0000313" key="4">
    <source>
        <dbReference type="Proteomes" id="UP001253545"/>
    </source>
</evidence>
<dbReference type="EMBL" id="JAVRHX010000004">
    <property type="protein sequence ID" value="MDT0596009.1"/>
    <property type="molecule type" value="Genomic_DNA"/>
</dbReference>
<organism evidence="3 4">
    <name type="scientific">Glaciecola petra</name>
    <dbReference type="NCBI Taxonomy" id="3075602"/>
    <lineage>
        <taxon>Bacteria</taxon>
        <taxon>Pseudomonadati</taxon>
        <taxon>Pseudomonadota</taxon>
        <taxon>Gammaproteobacteria</taxon>
        <taxon>Alteromonadales</taxon>
        <taxon>Alteromonadaceae</taxon>
        <taxon>Glaciecola</taxon>
    </lineage>
</organism>
<dbReference type="PANTHER" id="PTHR44086">
    <property type="entry name" value="THIOSULFATE SULFURTRANSFERASE RDL2, MITOCHONDRIAL-RELATED"/>
    <property type="match status" value="1"/>
</dbReference>
<dbReference type="PROSITE" id="PS00380">
    <property type="entry name" value="RHODANESE_1"/>
    <property type="match status" value="1"/>
</dbReference>
<dbReference type="Pfam" id="PF00581">
    <property type="entry name" value="Rhodanese"/>
    <property type="match status" value="1"/>
</dbReference>
<dbReference type="InterPro" id="IPR036873">
    <property type="entry name" value="Rhodanese-like_dom_sf"/>
</dbReference>
<keyword evidence="1" id="KW-0732">Signal</keyword>
<feature type="signal peptide" evidence="1">
    <location>
        <begin position="1"/>
        <end position="22"/>
    </location>
</feature>
<dbReference type="SUPFAM" id="SSF52821">
    <property type="entry name" value="Rhodanese/Cell cycle control phosphatase"/>
    <property type="match status" value="1"/>
</dbReference>
<accession>A0ABU2ZTN0</accession>
<proteinExistence type="predicted"/>
<gene>
    <name evidence="3" type="ORF">RM552_14230</name>
</gene>
<dbReference type="Gene3D" id="3.40.250.10">
    <property type="entry name" value="Rhodanese-like domain"/>
    <property type="match status" value="1"/>
</dbReference>
<dbReference type="RefSeq" id="WP_311369522.1">
    <property type="nucleotide sequence ID" value="NZ_JAVRHX010000004.1"/>
</dbReference>
<dbReference type="InterPro" id="IPR001763">
    <property type="entry name" value="Rhodanese-like_dom"/>
</dbReference>
<dbReference type="SMART" id="SM00450">
    <property type="entry name" value="RHOD"/>
    <property type="match status" value="1"/>
</dbReference>
<sequence length="132" mass="14544">MKNITTLVMGILLLSATCITFAEENQSISANDFLSLTKSNDEHSKVLLLDVRTVNEFNNGHVPGAINIPVAELPDALAKLGDKSQQIVVYCRSGVRAGRAIHFLEQQGFQNLLHLEGDYLAWEENALPIEKP</sequence>
<dbReference type="PANTHER" id="PTHR44086:SF10">
    <property type="entry name" value="THIOSULFATE SULFURTRANSFERASE_RHODANESE-LIKE DOMAIN-CONTAINING PROTEIN 3"/>
    <property type="match status" value="1"/>
</dbReference>